<evidence type="ECO:0000256" key="3">
    <source>
        <dbReference type="ARBA" id="ARBA00022692"/>
    </source>
</evidence>
<dbReference type="EMBL" id="WJHE01000914">
    <property type="protein sequence ID" value="MST34248.1"/>
    <property type="molecule type" value="Genomic_DNA"/>
</dbReference>
<feature type="non-terminal residue" evidence="8">
    <location>
        <position position="391"/>
    </location>
</feature>
<dbReference type="Proteomes" id="UP000437736">
    <property type="component" value="Unassembled WGS sequence"/>
</dbReference>
<feature type="region of interest" description="Disordered" evidence="6">
    <location>
        <begin position="353"/>
        <end position="391"/>
    </location>
</feature>
<protein>
    <submittedName>
        <fullName evidence="8">DUF2156 domain-containing protein</fullName>
    </submittedName>
</protein>
<evidence type="ECO:0000313" key="8">
    <source>
        <dbReference type="EMBL" id="MST34248.1"/>
    </source>
</evidence>
<evidence type="ECO:0000256" key="4">
    <source>
        <dbReference type="ARBA" id="ARBA00022989"/>
    </source>
</evidence>
<comment type="subcellular location">
    <subcellularLocation>
        <location evidence="1">Cell membrane</location>
        <topology evidence="1">Multi-pass membrane protein</topology>
    </subcellularLocation>
</comment>
<organism evidence="8 9">
    <name type="scientific">Acidiferrimicrobium australe</name>
    <dbReference type="NCBI Taxonomy" id="2664430"/>
    <lineage>
        <taxon>Bacteria</taxon>
        <taxon>Bacillati</taxon>
        <taxon>Actinomycetota</taxon>
        <taxon>Acidimicrobiia</taxon>
        <taxon>Acidimicrobiales</taxon>
        <taxon>Acidimicrobiaceae</taxon>
        <taxon>Acidiferrimicrobium</taxon>
    </lineage>
</organism>
<keyword evidence="3" id="KW-0812">Transmembrane</keyword>
<feature type="non-terminal residue" evidence="8">
    <location>
        <position position="1"/>
    </location>
</feature>
<dbReference type="Pfam" id="PF09924">
    <property type="entry name" value="LPG_synthase_C"/>
    <property type="match status" value="1"/>
</dbReference>
<evidence type="ECO:0000256" key="1">
    <source>
        <dbReference type="ARBA" id="ARBA00004651"/>
    </source>
</evidence>
<evidence type="ECO:0000313" key="9">
    <source>
        <dbReference type="Proteomes" id="UP000437736"/>
    </source>
</evidence>
<dbReference type="PANTHER" id="PTHR34697:SF2">
    <property type="entry name" value="PHOSPHATIDYLGLYCEROL LYSYLTRANSFERASE"/>
    <property type="match status" value="1"/>
</dbReference>
<keyword evidence="4" id="KW-1133">Transmembrane helix</keyword>
<keyword evidence="5" id="KW-0472">Membrane</keyword>
<feature type="compositionally biased region" description="Gly residues" evidence="6">
    <location>
        <begin position="360"/>
        <end position="369"/>
    </location>
</feature>
<dbReference type="InterPro" id="IPR024320">
    <property type="entry name" value="LPG_synthase_C"/>
</dbReference>
<evidence type="ECO:0000256" key="5">
    <source>
        <dbReference type="ARBA" id="ARBA00023136"/>
    </source>
</evidence>
<evidence type="ECO:0000256" key="6">
    <source>
        <dbReference type="SAM" id="MobiDB-lite"/>
    </source>
</evidence>
<comment type="caution">
    <text evidence="8">The sequence shown here is derived from an EMBL/GenBank/DDBJ whole genome shotgun (WGS) entry which is preliminary data.</text>
</comment>
<keyword evidence="9" id="KW-1185">Reference proteome</keyword>
<name>A0ABW9QX28_9ACTN</name>
<dbReference type="PANTHER" id="PTHR34697">
    <property type="entry name" value="PHOSPHATIDYLGLYCEROL LYSYLTRANSFERASE"/>
    <property type="match status" value="1"/>
</dbReference>
<feature type="compositionally biased region" description="Low complexity" evidence="6">
    <location>
        <begin position="370"/>
        <end position="385"/>
    </location>
</feature>
<evidence type="ECO:0000259" key="7">
    <source>
        <dbReference type="Pfam" id="PF09924"/>
    </source>
</evidence>
<feature type="domain" description="Phosphatidylglycerol lysyltransferase C-terminal" evidence="7">
    <location>
        <begin position="20"/>
        <end position="316"/>
    </location>
</feature>
<gene>
    <name evidence="8" type="ORF">GHK86_16155</name>
</gene>
<accession>A0ABW9QX28</accession>
<sequence>RRRRGSTAGEEAAAALARARAVVARHGSGTLDYFALRPDKEFFFWGDTVVAYAVYRGVCLVSPDPIGPPTEREPAWRAFRRFADEHGWAVGGLGAGEEWLPVYRATGMHTLYVGDEGVVRTDRFSLEGGRFKGLRQAVNRVAKYGYTISFHDPAHLDPALRAGLQSVMTKSRRGDVERGFSMTLGRVFDPADTGLLLAVVHAPSGEPVAFCQYVPAPGIGGYSLDLMRRDDGEHPNGLVDFAVVETIRHLAAEGRTGLGLNFATMRAVIAGESGEGPWQRAQAWLLRRMGDSMQIESLWRFNAKFDPEWLPRYAIYDAPENAVAVAMAVAQAESFWELPVIGRFLVPRGDREPATAAPIAGGGDPGPGEVGVEPAPATGPSAAGASGAGAS</sequence>
<dbReference type="InterPro" id="IPR051211">
    <property type="entry name" value="PG_lysyltransferase"/>
</dbReference>
<keyword evidence="2" id="KW-1003">Cell membrane</keyword>
<evidence type="ECO:0000256" key="2">
    <source>
        <dbReference type="ARBA" id="ARBA00022475"/>
    </source>
</evidence>
<proteinExistence type="predicted"/>
<reference evidence="8 9" key="1">
    <citation type="submission" date="2019-11" db="EMBL/GenBank/DDBJ databases">
        <title>Acidiferrimicrobium australis gen. nov., sp. nov., an acidophilic and obligately heterotrophic, member of the Actinobacteria that catalyses dissimilatory oxido- reduction of iron isolated from metal-rich acidic water in Chile.</title>
        <authorList>
            <person name="Gonzalez D."/>
            <person name="Huber K."/>
            <person name="Hedrich S."/>
            <person name="Rojas-Villalobos C."/>
            <person name="Quatrini R."/>
            <person name="Dinamarca M.A."/>
            <person name="Schwarz A."/>
            <person name="Canales C."/>
            <person name="Nancucheo I."/>
        </authorList>
    </citation>
    <scope>NUCLEOTIDE SEQUENCE [LARGE SCALE GENOMIC DNA]</scope>
    <source>
        <strain evidence="8 9">USS-CCA1</strain>
    </source>
</reference>